<dbReference type="Proteomes" id="UP000249056">
    <property type="component" value="Unassembled WGS sequence"/>
</dbReference>
<keyword evidence="1" id="KW-0812">Transmembrane</keyword>
<evidence type="ECO:0000256" key="1">
    <source>
        <dbReference type="SAM" id="Phobius"/>
    </source>
</evidence>
<comment type="caution">
    <text evidence="2">The sequence shown here is derived from an EMBL/GenBank/DDBJ whole genome shotgun (WGS) entry which is preliminary data.</text>
</comment>
<evidence type="ECO:0000313" key="3">
    <source>
        <dbReference type="Proteomes" id="UP000249056"/>
    </source>
</evidence>
<proteinExistence type="predicted"/>
<keyword evidence="1" id="KW-1133">Transmembrane helix</keyword>
<organism evidence="2 3">
    <name type="scientific">Monilinia fructigena</name>
    <dbReference type="NCBI Taxonomy" id="38457"/>
    <lineage>
        <taxon>Eukaryota</taxon>
        <taxon>Fungi</taxon>
        <taxon>Dikarya</taxon>
        <taxon>Ascomycota</taxon>
        <taxon>Pezizomycotina</taxon>
        <taxon>Leotiomycetes</taxon>
        <taxon>Helotiales</taxon>
        <taxon>Sclerotiniaceae</taxon>
        <taxon>Monilinia</taxon>
    </lineage>
</organism>
<keyword evidence="3" id="KW-1185">Reference proteome</keyword>
<dbReference type="EMBL" id="QKRW01000001">
    <property type="protein sequence ID" value="RAL68696.1"/>
    <property type="molecule type" value="Genomic_DNA"/>
</dbReference>
<dbReference type="OrthoDB" id="2830640at2759"/>
<feature type="transmembrane region" description="Helical" evidence="1">
    <location>
        <begin position="198"/>
        <end position="220"/>
    </location>
</feature>
<accession>A0A395J8Y4</accession>
<dbReference type="Gene3D" id="1.20.58.340">
    <property type="entry name" value="Magnesium transport protein CorA, transmembrane region"/>
    <property type="match status" value="1"/>
</dbReference>
<dbReference type="AlphaFoldDB" id="A0A395J8Y4"/>
<evidence type="ECO:0000313" key="2">
    <source>
        <dbReference type="EMBL" id="RAL68696.1"/>
    </source>
</evidence>
<reference evidence="2 3" key="1">
    <citation type="submission" date="2018-06" db="EMBL/GenBank/DDBJ databases">
        <title>Genome Sequence of the Brown Rot Fungal Pathogen Monilinia fructigena.</title>
        <authorList>
            <person name="Landi L."/>
            <person name="De Miccolis Angelini R.M."/>
            <person name="Pollastro S."/>
            <person name="Abate D."/>
            <person name="Faretra F."/>
            <person name="Romanazzi G."/>
        </authorList>
    </citation>
    <scope>NUCLEOTIDE SEQUENCE [LARGE SCALE GENOMIC DNA]</scope>
    <source>
        <strain evidence="2 3">Mfrg269</strain>
    </source>
</reference>
<protein>
    <submittedName>
        <fullName evidence="2">Uncharacterized protein</fullName>
    </submittedName>
</protein>
<name>A0A395J8Y4_9HELO</name>
<sequence>MISNHGITTGYAKGTESSDMNESIKHLKACILQIGHPMLLPAIIFSHDISFKTDLKQRDARDWLRRLEHAVSMRSEIEEKEGYVREGVIDLDAINRDLVECHSQVLWKRPKAYLQILQQLEKAMMMFDERLPEERKDETMRALQAITHIQRYSDWISREAHSTTLSRKKNLNSISKWPKKQRQLGHAAKRDSSTMKTISLLSAIFFPGVYLASVFSMTFFNFQDDGTPAGGGTCGEKKRERRYNLEDIDLEKGSDDMEKEIMATMRKRTMSKASTWDRKNLP</sequence>
<keyword evidence="1" id="KW-0472">Membrane</keyword>
<gene>
    <name evidence="2" type="ORF">DID88_007402</name>
</gene>